<feature type="transmembrane region" description="Helical" evidence="6">
    <location>
        <begin position="92"/>
        <end position="116"/>
    </location>
</feature>
<evidence type="ECO:0000256" key="1">
    <source>
        <dbReference type="ARBA" id="ARBA00004651"/>
    </source>
</evidence>
<feature type="transmembrane region" description="Helical" evidence="6">
    <location>
        <begin position="128"/>
        <end position="146"/>
    </location>
</feature>
<evidence type="ECO:0000313" key="8">
    <source>
        <dbReference type="Proteomes" id="UP000178086"/>
    </source>
</evidence>
<gene>
    <name evidence="7" type="ORF">A2074_00085</name>
</gene>
<evidence type="ECO:0000256" key="5">
    <source>
        <dbReference type="ARBA" id="ARBA00023136"/>
    </source>
</evidence>
<evidence type="ECO:0000256" key="6">
    <source>
        <dbReference type="SAM" id="Phobius"/>
    </source>
</evidence>
<evidence type="ECO:0000256" key="3">
    <source>
        <dbReference type="ARBA" id="ARBA00022692"/>
    </source>
</evidence>
<feature type="transmembrane region" description="Helical" evidence="6">
    <location>
        <begin position="177"/>
        <end position="198"/>
    </location>
</feature>
<feature type="transmembrane region" description="Helical" evidence="6">
    <location>
        <begin position="60"/>
        <end position="80"/>
    </location>
</feature>
<feature type="transmembrane region" description="Helical" evidence="6">
    <location>
        <begin position="34"/>
        <end position="54"/>
    </location>
</feature>
<protein>
    <recommendedName>
        <fullName evidence="9">Hydrogenase</fullName>
    </recommendedName>
</protein>
<keyword evidence="3 6" id="KW-0812">Transmembrane</keyword>
<evidence type="ECO:0008006" key="9">
    <source>
        <dbReference type="Google" id="ProtNLM"/>
    </source>
</evidence>
<sequence>MGYSLGPQIINVLSVLILGLTLLMLGLRRLSHGLNAYAVHSLLLASVTGIVGYGQGNVHIYIAAIATVAIKVVIIPYIMIKLVSAMRVKRETGLLVNAPTSFIIAVGLTILASQVARSLALGTTPFDDVLTVAVAVSLIGMLLMVIRKDAVMQVIGLLTMENGLFLAGLILTNGMPFFVEIGIFFDILISGLLLWVYLKRMHFSLKSTNTAHLNQLRG</sequence>
<dbReference type="PANTHER" id="PTHR38601">
    <property type="entry name" value="HYDROGENASE-4 COMPONENT E"/>
    <property type="match status" value="1"/>
</dbReference>
<keyword evidence="2" id="KW-1003">Cell membrane</keyword>
<keyword evidence="4 6" id="KW-1133">Transmembrane helix</keyword>
<proteinExistence type="predicted"/>
<evidence type="ECO:0000313" key="7">
    <source>
        <dbReference type="EMBL" id="OFW32946.1"/>
    </source>
</evidence>
<accession>A0A1F2UPE3</accession>
<dbReference type="AlphaFoldDB" id="A0A1F2UPE3"/>
<evidence type="ECO:0000256" key="4">
    <source>
        <dbReference type="ARBA" id="ARBA00022989"/>
    </source>
</evidence>
<name>A0A1F2UPE3_9ACTN</name>
<dbReference type="PANTHER" id="PTHR38601:SF1">
    <property type="entry name" value="HYDROGENASE-4 COMPONENT E"/>
    <property type="match status" value="1"/>
</dbReference>
<dbReference type="InterPro" id="IPR038730">
    <property type="entry name" value="HyfE-like"/>
</dbReference>
<comment type="subcellular location">
    <subcellularLocation>
        <location evidence="1">Cell membrane</location>
        <topology evidence="1">Multi-pass membrane protein</topology>
    </subcellularLocation>
</comment>
<feature type="transmembrane region" description="Helical" evidence="6">
    <location>
        <begin position="153"/>
        <end position="171"/>
    </location>
</feature>
<evidence type="ECO:0000256" key="2">
    <source>
        <dbReference type="ARBA" id="ARBA00022475"/>
    </source>
</evidence>
<dbReference type="EMBL" id="MELI01000080">
    <property type="protein sequence ID" value="OFW32946.1"/>
    <property type="molecule type" value="Genomic_DNA"/>
</dbReference>
<dbReference type="Proteomes" id="UP000178086">
    <property type="component" value="Unassembled WGS sequence"/>
</dbReference>
<keyword evidence="5 6" id="KW-0472">Membrane</keyword>
<dbReference type="GO" id="GO:0005886">
    <property type="term" value="C:plasma membrane"/>
    <property type="evidence" value="ECO:0007669"/>
    <property type="project" value="UniProtKB-SubCell"/>
</dbReference>
<reference evidence="7 8" key="1">
    <citation type="journal article" date="2016" name="Nat. Commun.">
        <title>Thousands of microbial genomes shed light on interconnected biogeochemical processes in an aquifer system.</title>
        <authorList>
            <person name="Anantharaman K."/>
            <person name="Brown C.T."/>
            <person name="Hug L.A."/>
            <person name="Sharon I."/>
            <person name="Castelle C.J."/>
            <person name="Probst A.J."/>
            <person name="Thomas B.C."/>
            <person name="Singh A."/>
            <person name="Wilkins M.J."/>
            <person name="Karaoz U."/>
            <person name="Brodie E.L."/>
            <person name="Williams K.H."/>
            <person name="Hubbard S.S."/>
            <person name="Banfield J.F."/>
        </authorList>
    </citation>
    <scope>NUCLEOTIDE SEQUENCE [LARGE SCALE GENOMIC DNA]</scope>
</reference>
<comment type="caution">
    <text evidence="7">The sequence shown here is derived from an EMBL/GenBank/DDBJ whole genome shotgun (WGS) entry which is preliminary data.</text>
</comment>
<feature type="transmembrane region" description="Helical" evidence="6">
    <location>
        <begin position="6"/>
        <end position="27"/>
    </location>
</feature>
<organism evidence="7 8">
    <name type="scientific">Candidatus Aquicultor primus</name>
    <dbReference type="NCBI Taxonomy" id="1797195"/>
    <lineage>
        <taxon>Bacteria</taxon>
        <taxon>Bacillati</taxon>
        <taxon>Actinomycetota</taxon>
        <taxon>Candidatus Aquicultoria</taxon>
        <taxon>Candidatus Aquicultorales</taxon>
        <taxon>Candidatus Aquicultoraceae</taxon>
        <taxon>Candidatus Aquicultor</taxon>
    </lineage>
</organism>